<reference evidence="5 6" key="1">
    <citation type="submission" date="2024-07" db="EMBL/GenBank/DDBJ databases">
        <title>Section-level genome sequencing and comparative genomics of Aspergillus sections Usti and Cavernicolus.</title>
        <authorList>
            <consortium name="Lawrence Berkeley National Laboratory"/>
            <person name="Nybo J.L."/>
            <person name="Vesth T.C."/>
            <person name="Theobald S."/>
            <person name="Frisvad J.C."/>
            <person name="Larsen T.O."/>
            <person name="Kjaerboelling I."/>
            <person name="Rothschild-Mancinelli K."/>
            <person name="Lyhne E.K."/>
            <person name="Kogle M.E."/>
            <person name="Barry K."/>
            <person name="Clum A."/>
            <person name="Na H."/>
            <person name="Ledsgaard L."/>
            <person name="Lin J."/>
            <person name="Lipzen A."/>
            <person name="Kuo A."/>
            <person name="Riley R."/>
            <person name="Mondo S."/>
            <person name="Labutti K."/>
            <person name="Haridas S."/>
            <person name="Pangalinan J."/>
            <person name="Salamov A.A."/>
            <person name="Simmons B.A."/>
            <person name="Magnuson J.K."/>
            <person name="Chen J."/>
            <person name="Drula E."/>
            <person name="Henrissat B."/>
            <person name="Wiebenga A."/>
            <person name="Lubbers R.J."/>
            <person name="Gomes A.C."/>
            <person name="Makela M.R."/>
            <person name="Stajich J."/>
            <person name="Grigoriev I.V."/>
            <person name="Mortensen U.H."/>
            <person name="De Vries R.P."/>
            <person name="Baker S.E."/>
            <person name="Andersen M.R."/>
        </authorList>
    </citation>
    <scope>NUCLEOTIDE SEQUENCE [LARGE SCALE GENOMIC DNA]</scope>
    <source>
        <strain evidence="5 6">CBS 123904</strain>
    </source>
</reference>
<keyword evidence="6" id="KW-1185">Reference proteome</keyword>
<dbReference type="Gene3D" id="3.40.640.10">
    <property type="entry name" value="Type I PLP-dependent aspartate aminotransferase-like (Major domain)"/>
    <property type="match status" value="1"/>
</dbReference>
<dbReference type="InterPro" id="IPR015421">
    <property type="entry name" value="PyrdxlP-dep_Trfase_major"/>
</dbReference>
<dbReference type="Pfam" id="PF01212">
    <property type="entry name" value="Beta_elim_lyase"/>
    <property type="match status" value="1"/>
</dbReference>
<proteinExistence type="inferred from homology"/>
<accession>A0ABR4JPG4</accession>
<keyword evidence="5" id="KW-0808">Transferase</keyword>
<name>A0ABR4JPG4_9EURO</name>
<evidence type="ECO:0000313" key="5">
    <source>
        <dbReference type="EMBL" id="KAL2841911.1"/>
    </source>
</evidence>
<sequence>MNRFARPFFRSRPFRPSLSVLQVRHGLTPVANMGTSSDTADGKPTAWHGAGAAEFDLRSDTMTKPTPSMLEAICRTTLLDDVFEEDPVTNDLQSYVAMRTGHEASLLVLSGTMGNQVAIRTHLAEPPYSVVCDHRSHIICYEAGGVSAWTGATVLPVVPKNGIHLTLEDIKKRVVISDNIHTCPTKLVSLENTLDGMIMPLEEVRRITEWARGNGIKVHLDGARLWEAVASGAGSLTDFTSLFDSISLCFSKGLGAPIGSIIVGSEVFIKKARWFRKSIGGGARQTGVLAAAARVALDETFGLDSHGQQGKLAETHVKAKRVADMWTSRGGKLASPVHTNMVWLDIEASGLGPNDLAEIGKEKGLRLLGNRIVVHYQVSDDAISRLEEVFDLAMKGQYQQSSDTSKPYGSR</sequence>
<dbReference type="Gene3D" id="3.90.1150.10">
    <property type="entry name" value="Aspartate Aminotransferase, domain 1"/>
    <property type="match status" value="1"/>
</dbReference>
<dbReference type="PANTHER" id="PTHR48097:SF9">
    <property type="entry name" value="L-THREONINE ALDOLASE"/>
    <property type="match status" value="1"/>
</dbReference>
<dbReference type="EMBL" id="JBFXLU010000104">
    <property type="protein sequence ID" value="KAL2841911.1"/>
    <property type="molecule type" value="Genomic_DNA"/>
</dbReference>
<feature type="domain" description="Aromatic amino acid beta-eliminating lyase/threonine aldolase" evidence="4">
    <location>
        <begin position="56"/>
        <end position="347"/>
    </location>
</feature>
<organism evidence="5 6">
    <name type="scientific">Aspergillus pseudoustus</name>
    <dbReference type="NCBI Taxonomy" id="1810923"/>
    <lineage>
        <taxon>Eukaryota</taxon>
        <taxon>Fungi</taxon>
        <taxon>Dikarya</taxon>
        <taxon>Ascomycota</taxon>
        <taxon>Pezizomycotina</taxon>
        <taxon>Eurotiomycetes</taxon>
        <taxon>Eurotiomycetidae</taxon>
        <taxon>Eurotiales</taxon>
        <taxon>Aspergillaceae</taxon>
        <taxon>Aspergillus</taxon>
        <taxon>Aspergillus subgen. Nidulantes</taxon>
    </lineage>
</organism>
<gene>
    <name evidence="5" type="ORF">BJY01DRAFT_217032</name>
</gene>
<dbReference type="GO" id="GO:0016740">
    <property type="term" value="F:transferase activity"/>
    <property type="evidence" value="ECO:0007669"/>
    <property type="project" value="UniProtKB-KW"/>
</dbReference>
<dbReference type="InterPro" id="IPR023603">
    <property type="entry name" value="Low_specificity_L-TA-like"/>
</dbReference>
<comment type="cofactor">
    <cofactor evidence="1">
        <name>pyridoxal 5'-phosphate</name>
        <dbReference type="ChEBI" id="CHEBI:597326"/>
    </cofactor>
</comment>
<dbReference type="NCBIfam" id="NF041359">
    <property type="entry name" value="GntG_guanitoxin"/>
    <property type="match status" value="1"/>
</dbReference>
<dbReference type="PIRSF" id="PIRSF017617">
    <property type="entry name" value="Thr_aldolase"/>
    <property type="match status" value="1"/>
</dbReference>
<evidence type="ECO:0000256" key="1">
    <source>
        <dbReference type="ARBA" id="ARBA00001933"/>
    </source>
</evidence>
<evidence type="ECO:0000313" key="6">
    <source>
        <dbReference type="Proteomes" id="UP001610446"/>
    </source>
</evidence>
<dbReference type="InterPro" id="IPR001597">
    <property type="entry name" value="ArAA_b-elim_lyase/Thr_aldolase"/>
</dbReference>
<comment type="similarity">
    <text evidence="2">Belongs to the threonine aldolase family.</text>
</comment>
<keyword evidence="3" id="KW-0663">Pyridoxal phosphate</keyword>
<dbReference type="PANTHER" id="PTHR48097">
    <property type="entry name" value="L-THREONINE ALDOLASE-RELATED"/>
    <property type="match status" value="1"/>
</dbReference>
<evidence type="ECO:0000256" key="3">
    <source>
        <dbReference type="ARBA" id="ARBA00022898"/>
    </source>
</evidence>
<evidence type="ECO:0000256" key="2">
    <source>
        <dbReference type="ARBA" id="ARBA00006966"/>
    </source>
</evidence>
<evidence type="ECO:0000259" key="4">
    <source>
        <dbReference type="Pfam" id="PF01212"/>
    </source>
</evidence>
<dbReference type="InterPro" id="IPR015424">
    <property type="entry name" value="PyrdxlP-dep_Trfase"/>
</dbReference>
<comment type="caution">
    <text evidence="5">The sequence shown here is derived from an EMBL/GenBank/DDBJ whole genome shotgun (WGS) entry which is preliminary data.</text>
</comment>
<dbReference type="SUPFAM" id="SSF53383">
    <property type="entry name" value="PLP-dependent transferases"/>
    <property type="match status" value="1"/>
</dbReference>
<dbReference type="InterPro" id="IPR015422">
    <property type="entry name" value="PyrdxlP-dep_Trfase_small"/>
</dbReference>
<dbReference type="Proteomes" id="UP001610446">
    <property type="component" value="Unassembled WGS sequence"/>
</dbReference>
<protein>
    <submittedName>
        <fullName evidence="5">Pyridoxal phosphate-dependent transferase</fullName>
    </submittedName>
</protein>